<evidence type="ECO:0000259" key="5">
    <source>
        <dbReference type="PROSITE" id="PS50142"/>
    </source>
</evidence>
<evidence type="ECO:0008006" key="8">
    <source>
        <dbReference type="Google" id="ProtNLM"/>
    </source>
</evidence>
<reference evidence="6 7" key="1">
    <citation type="submission" date="2020-01" db="EMBL/GenBank/DDBJ databases">
        <authorList>
            <person name="Gupta K D."/>
        </authorList>
    </citation>
    <scope>NUCLEOTIDE SEQUENCE [LARGE SCALE GENOMIC DNA]</scope>
</reference>
<dbReference type="OrthoDB" id="2392202at2759"/>
<name>A0A8S0XPT1_CYCAE</name>
<protein>
    <recommendedName>
        <fullName evidence="8">DRBM domain-containing protein</fullName>
    </recommendedName>
</protein>
<comment type="caution">
    <text evidence="6">The sequence shown here is derived from an EMBL/GenBank/DDBJ whole genome shotgun (WGS) entry which is preliminary data.</text>
</comment>
<keyword evidence="1 2" id="KW-0694">RNA-binding</keyword>
<dbReference type="InterPro" id="IPR014720">
    <property type="entry name" value="dsRBD_dom"/>
</dbReference>
<dbReference type="Gene3D" id="3.30.160.20">
    <property type="match status" value="1"/>
</dbReference>
<accession>A0A8S0XPT1</accession>
<organism evidence="6 7">
    <name type="scientific">Cyclocybe aegerita</name>
    <name type="common">Black poplar mushroom</name>
    <name type="synonym">Agrocybe aegerita</name>
    <dbReference type="NCBI Taxonomy" id="1973307"/>
    <lineage>
        <taxon>Eukaryota</taxon>
        <taxon>Fungi</taxon>
        <taxon>Dikarya</taxon>
        <taxon>Basidiomycota</taxon>
        <taxon>Agaricomycotina</taxon>
        <taxon>Agaricomycetes</taxon>
        <taxon>Agaricomycetidae</taxon>
        <taxon>Agaricales</taxon>
        <taxon>Agaricineae</taxon>
        <taxon>Bolbitiaceae</taxon>
        <taxon>Cyclocybe</taxon>
    </lineage>
</organism>
<evidence type="ECO:0000256" key="1">
    <source>
        <dbReference type="ARBA" id="ARBA00022884"/>
    </source>
</evidence>
<feature type="domain" description="DRBM" evidence="4">
    <location>
        <begin position="255"/>
        <end position="325"/>
    </location>
</feature>
<feature type="region of interest" description="Disordered" evidence="3">
    <location>
        <begin position="212"/>
        <end position="238"/>
    </location>
</feature>
<dbReference type="GO" id="GO:0004525">
    <property type="term" value="F:ribonuclease III activity"/>
    <property type="evidence" value="ECO:0007669"/>
    <property type="project" value="InterPro"/>
</dbReference>
<evidence type="ECO:0000256" key="2">
    <source>
        <dbReference type="PROSITE-ProRule" id="PRU00266"/>
    </source>
</evidence>
<dbReference type="PROSITE" id="PS50142">
    <property type="entry name" value="RNASE_3_2"/>
    <property type="match status" value="1"/>
</dbReference>
<dbReference type="PROSITE" id="PS50137">
    <property type="entry name" value="DS_RBD"/>
    <property type="match status" value="1"/>
</dbReference>
<dbReference type="InterPro" id="IPR000999">
    <property type="entry name" value="RNase_III_dom"/>
</dbReference>
<dbReference type="InterPro" id="IPR036389">
    <property type="entry name" value="RNase_III_sf"/>
</dbReference>
<dbReference type="SMART" id="SM00358">
    <property type="entry name" value="DSRM"/>
    <property type="match status" value="1"/>
</dbReference>
<dbReference type="Pfam" id="PF00035">
    <property type="entry name" value="dsrm"/>
    <property type="match status" value="1"/>
</dbReference>
<dbReference type="AlphaFoldDB" id="A0A8S0XPT1"/>
<evidence type="ECO:0000259" key="4">
    <source>
        <dbReference type="PROSITE" id="PS50137"/>
    </source>
</evidence>
<gene>
    <name evidence="6" type="ORF">AAE3_LOCUS10284</name>
</gene>
<feature type="compositionally biased region" description="Pro residues" evidence="3">
    <location>
        <begin position="219"/>
        <end position="229"/>
    </location>
</feature>
<feature type="compositionally biased region" description="Basic and acidic residues" evidence="3">
    <location>
        <begin position="46"/>
        <end position="64"/>
    </location>
</feature>
<dbReference type="SUPFAM" id="SSF69065">
    <property type="entry name" value="RNase III domain-like"/>
    <property type="match status" value="1"/>
</dbReference>
<dbReference type="SUPFAM" id="SSF54768">
    <property type="entry name" value="dsRNA-binding domain-like"/>
    <property type="match status" value="1"/>
</dbReference>
<feature type="domain" description="RNase III" evidence="5">
    <location>
        <begin position="68"/>
        <end position="161"/>
    </location>
</feature>
<dbReference type="EMBL" id="CACVBS010000065">
    <property type="protein sequence ID" value="CAA7268013.1"/>
    <property type="molecule type" value="Genomic_DNA"/>
</dbReference>
<proteinExistence type="predicted"/>
<sequence length="326" mass="35937">MDTIVRLRKVSILTGLPWLNVLMNSVIPGAYTQGINQSVVTLKRTRSGEKDSEEKGPRFDRRPDVSPSQYGDNERLACLGETSFDLAITTALFQIRPLLPAGIISKQRKHLFKDVITVWVAHYGLVKKLRCHPDVFHTLESPEEQGSLFYAYVGGLLMTSGQEAVNTWIDGLFSQERPRIIEELGSDTVVTPPQKRAKSEAISPVPNQGAGSSIFFASQPPPSPPPVKPEPSSSRAVFVSPPPAHLPNPLAPAQPDMPFLPLFNQAAMQRRVQVDYLAEFSGPQHAPRWTVKCIVNGICKGIGSSNHKQTAKEEAARKAYYSMGWT</sequence>
<evidence type="ECO:0000313" key="6">
    <source>
        <dbReference type="EMBL" id="CAA7268013.1"/>
    </source>
</evidence>
<evidence type="ECO:0000313" key="7">
    <source>
        <dbReference type="Proteomes" id="UP000467700"/>
    </source>
</evidence>
<evidence type="ECO:0000256" key="3">
    <source>
        <dbReference type="SAM" id="MobiDB-lite"/>
    </source>
</evidence>
<dbReference type="GO" id="GO:0003723">
    <property type="term" value="F:RNA binding"/>
    <property type="evidence" value="ECO:0007669"/>
    <property type="project" value="UniProtKB-UniRule"/>
</dbReference>
<dbReference type="Gene3D" id="1.10.1520.10">
    <property type="entry name" value="Ribonuclease III domain"/>
    <property type="match status" value="1"/>
</dbReference>
<keyword evidence="7" id="KW-1185">Reference proteome</keyword>
<dbReference type="Proteomes" id="UP000467700">
    <property type="component" value="Unassembled WGS sequence"/>
</dbReference>
<dbReference type="GO" id="GO:0006396">
    <property type="term" value="P:RNA processing"/>
    <property type="evidence" value="ECO:0007669"/>
    <property type="project" value="InterPro"/>
</dbReference>
<feature type="region of interest" description="Disordered" evidence="3">
    <location>
        <begin position="42"/>
        <end position="69"/>
    </location>
</feature>